<dbReference type="GO" id="GO:0005509">
    <property type="term" value="F:calcium ion binding"/>
    <property type="evidence" value="ECO:0007669"/>
    <property type="project" value="InterPro"/>
</dbReference>
<evidence type="ECO:0000256" key="11">
    <source>
        <dbReference type="PIRSR" id="PIRSR601382-2"/>
    </source>
</evidence>
<dbReference type="InterPro" id="IPR050749">
    <property type="entry name" value="Glycosyl_Hydrolase_47"/>
</dbReference>
<evidence type="ECO:0000313" key="12">
    <source>
        <dbReference type="EMBL" id="KIO22861.1"/>
    </source>
</evidence>
<evidence type="ECO:0000256" key="3">
    <source>
        <dbReference type="ARBA" id="ARBA00007658"/>
    </source>
</evidence>
<keyword evidence="13" id="KW-1185">Reference proteome</keyword>
<gene>
    <name evidence="12" type="ORF">M407DRAFT_27660</name>
</gene>
<dbReference type="InterPro" id="IPR036026">
    <property type="entry name" value="Seven-hairpin_glycosidases"/>
</dbReference>
<dbReference type="SUPFAM" id="SSF48225">
    <property type="entry name" value="Seven-hairpin glycosidases"/>
    <property type="match status" value="1"/>
</dbReference>
<protein>
    <recommendedName>
        <fullName evidence="4">mannosyl-oligosaccharide 1,2-alpha-mannosidase</fullName>
        <ecNumber evidence="4">3.2.1.113</ecNumber>
    </recommendedName>
</protein>
<comment type="pathway">
    <text evidence="2">Protein modification; protein glycosylation.</text>
</comment>
<dbReference type="EC" id="3.2.1.113" evidence="4"/>
<evidence type="ECO:0000256" key="4">
    <source>
        <dbReference type="ARBA" id="ARBA00012238"/>
    </source>
</evidence>
<comment type="catalytic activity">
    <reaction evidence="10">
        <text>N(4)-(alpha-D-Man-(1-&gt;2)-alpha-D-Man-(1-&gt;2)-alpha-D-Man-(1-&gt;3)-[alpha-D-Man-(1-&gt;2)-alpha-D-Man-(1-&gt;3)-[alpha-D-Man-(1-&gt;2)-alpha-D-Man-(1-&gt;6)]-alpha-D-Man-(1-&gt;6)]-beta-D-Man-(1-&gt;4)-beta-D-GlcNAc-(1-&gt;4)-beta-D-GlcNAc)-L-asparaginyl-[protein] (N-glucan mannose isomer 9A1,2,3B1,2,3) + 4 H2O = N(4)-(alpha-D-Man-(1-&gt;3)-[alpha-D-Man-(1-&gt;3)-[alpha-D-Man-(1-&gt;6)]-alpha-D-Man-(1-&gt;6)]-beta-D-Man-(1-&gt;4)-beta-D-GlcNAc-(1-&gt;4)-beta-D-GlcNAc)-L-asparaginyl-[protein] (N-glucan mannose isomer 5A1,2) + 4 beta-D-mannose</text>
        <dbReference type="Rhea" id="RHEA:56008"/>
        <dbReference type="Rhea" id="RHEA-COMP:14356"/>
        <dbReference type="Rhea" id="RHEA-COMP:14367"/>
        <dbReference type="ChEBI" id="CHEBI:15377"/>
        <dbReference type="ChEBI" id="CHEBI:28563"/>
        <dbReference type="ChEBI" id="CHEBI:59087"/>
        <dbReference type="ChEBI" id="CHEBI:139493"/>
        <dbReference type="EC" id="3.2.1.113"/>
    </reaction>
</comment>
<reference evidence="13" key="2">
    <citation type="submission" date="2015-01" db="EMBL/GenBank/DDBJ databases">
        <title>Evolutionary Origins and Diversification of the Mycorrhizal Mutualists.</title>
        <authorList>
            <consortium name="DOE Joint Genome Institute"/>
            <consortium name="Mycorrhizal Genomics Consortium"/>
            <person name="Kohler A."/>
            <person name="Kuo A."/>
            <person name="Nagy L.G."/>
            <person name="Floudas D."/>
            <person name="Copeland A."/>
            <person name="Barry K.W."/>
            <person name="Cichocki N."/>
            <person name="Veneault-Fourrey C."/>
            <person name="LaButti K."/>
            <person name="Lindquist E.A."/>
            <person name="Lipzen A."/>
            <person name="Lundell T."/>
            <person name="Morin E."/>
            <person name="Murat C."/>
            <person name="Riley R."/>
            <person name="Ohm R."/>
            <person name="Sun H."/>
            <person name="Tunlid A."/>
            <person name="Henrissat B."/>
            <person name="Grigoriev I.V."/>
            <person name="Hibbett D.S."/>
            <person name="Martin F."/>
        </authorList>
    </citation>
    <scope>NUCLEOTIDE SEQUENCE [LARGE SCALE GENOMIC DNA]</scope>
    <source>
        <strain evidence="13">MUT 4182</strain>
    </source>
</reference>
<dbReference type="AlphaFoldDB" id="A0A0C3QC55"/>
<dbReference type="GO" id="GO:0005783">
    <property type="term" value="C:endoplasmic reticulum"/>
    <property type="evidence" value="ECO:0007669"/>
    <property type="project" value="TreeGrafter"/>
</dbReference>
<evidence type="ECO:0000256" key="9">
    <source>
        <dbReference type="ARBA" id="ARBA00047669"/>
    </source>
</evidence>
<keyword evidence="6 12" id="KW-0378">Hydrolase</keyword>
<sequence>MWRVTGDEVWRERGYEIFKAIERHTKTEYGYASVSGVDKEEPLKQNSMPSYFLAETLKYLWLLFRDNDNRYDLDKIVFNTEAHPLPVFKWRKDEIEQFKIPT</sequence>
<proteinExistence type="inferred from homology"/>
<keyword evidence="5 11" id="KW-0479">Metal-binding</keyword>
<evidence type="ECO:0000256" key="10">
    <source>
        <dbReference type="ARBA" id="ARBA00048605"/>
    </source>
</evidence>
<reference evidence="12 13" key="1">
    <citation type="submission" date="2014-04" db="EMBL/GenBank/DDBJ databases">
        <authorList>
            <consortium name="DOE Joint Genome Institute"/>
            <person name="Kuo A."/>
            <person name="Girlanda M."/>
            <person name="Perotto S."/>
            <person name="Kohler A."/>
            <person name="Nagy L.G."/>
            <person name="Floudas D."/>
            <person name="Copeland A."/>
            <person name="Barry K.W."/>
            <person name="Cichocki N."/>
            <person name="Veneault-Fourrey C."/>
            <person name="LaButti K."/>
            <person name="Lindquist E.A."/>
            <person name="Lipzen A."/>
            <person name="Lundell T."/>
            <person name="Morin E."/>
            <person name="Murat C."/>
            <person name="Sun H."/>
            <person name="Tunlid A."/>
            <person name="Henrissat B."/>
            <person name="Grigoriev I.V."/>
            <person name="Hibbett D.S."/>
            <person name="Martin F."/>
            <person name="Nordberg H.P."/>
            <person name="Cantor M.N."/>
            <person name="Hua S.X."/>
        </authorList>
    </citation>
    <scope>NUCLEOTIDE SEQUENCE [LARGE SCALE GENOMIC DNA]</scope>
    <source>
        <strain evidence="12 13">MUT 4182</strain>
    </source>
</reference>
<dbReference type="Proteomes" id="UP000054248">
    <property type="component" value="Unassembled WGS sequence"/>
</dbReference>
<accession>A0A0C3QC55</accession>
<evidence type="ECO:0000256" key="2">
    <source>
        <dbReference type="ARBA" id="ARBA00004922"/>
    </source>
</evidence>
<evidence type="ECO:0000256" key="1">
    <source>
        <dbReference type="ARBA" id="ARBA00001913"/>
    </source>
</evidence>
<dbReference type="HOGENOM" id="CLU_003818_6_2_1"/>
<keyword evidence="8" id="KW-1015">Disulfide bond</keyword>
<comment type="catalytic activity">
    <reaction evidence="9">
        <text>N(4)-(alpha-D-Man-(1-&gt;2)-alpha-D-Man-(1-&gt;2)-alpha-D-Man-(1-&gt;3)-[alpha-D-Man-(1-&gt;3)-[alpha-D-Man-(1-&gt;2)-alpha-D-Man-(1-&gt;6)]-alpha-D-Man-(1-&gt;6)]-beta-D-Man-(1-&gt;4)-beta-D-GlcNAc-(1-&gt;4)-beta-D-GlcNAc)-L-asparaginyl-[protein] (N-glucan mannose isomer 8A1,2,3B1,3) + 3 H2O = N(4)-(alpha-D-Man-(1-&gt;3)-[alpha-D-Man-(1-&gt;3)-[alpha-D-Man-(1-&gt;6)]-alpha-D-Man-(1-&gt;6)]-beta-D-Man-(1-&gt;4)-beta-D-GlcNAc-(1-&gt;4)-beta-D-GlcNAc)-L-asparaginyl-[protein] (N-glucan mannose isomer 5A1,2) + 3 beta-D-mannose</text>
        <dbReference type="Rhea" id="RHEA:56028"/>
        <dbReference type="Rhea" id="RHEA-COMP:14358"/>
        <dbReference type="Rhea" id="RHEA-COMP:14367"/>
        <dbReference type="ChEBI" id="CHEBI:15377"/>
        <dbReference type="ChEBI" id="CHEBI:28563"/>
        <dbReference type="ChEBI" id="CHEBI:59087"/>
        <dbReference type="ChEBI" id="CHEBI:60628"/>
        <dbReference type="EC" id="3.2.1.113"/>
    </reaction>
</comment>
<evidence type="ECO:0000313" key="13">
    <source>
        <dbReference type="Proteomes" id="UP000054248"/>
    </source>
</evidence>
<dbReference type="OrthoDB" id="8118055at2759"/>
<evidence type="ECO:0000256" key="5">
    <source>
        <dbReference type="ARBA" id="ARBA00022723"/>
    </source>
</evidence>
<dbReference type="Pfam" id="PF01532">
    <property type="entry name" value="Glyco_hydro_47"/>
    <property type="match status" value="1"/>
</dbReference>
<dbReference type="GO" id="GO:0016020">
    <property type="term" value="C:membrane"/>
    <property type="evidence" value="ECO:0007669"/>
    <property type="project" value="InterPro"/>
</dbReference>
<dbReference type="STRING" id="1051891.A0A0C3QC55"/>
<evidence type="ECO:0000256" key="8">
    <source>
        <dbReference type="ARBA" id="ARBA00023157"/>
    </source>
</evidence>
<dbReference type="InterPro" id="IPR012341">
    <property type="entry name" value="6hp_glycosidase-like_sf"/>
</dbReference>
<dbReference type="PANTHER" id="PTHR11742">
    <property type="entry name" value="MANNOSYL-OLIGOSACCHARIDE ALPHA-1,2-MANNOSIDASE-RELATED"/>
    <property type="match status" value="1"/>
</dbReference>
<dbReference type="Gene3D" id="1.50.10.10">
    <property type="match status" value="1"/>
</dbReference>
<comment type="cofactor">
    <cofactor evidence="1 11">
        <name>Ca(2+)</name>
        <dbReference type="ChEBI" id="CHEBI:29108"/>
    </cofactor>
</comment>
<dbReference type="GO" id="GO:0005975">
    <property type="term" value="P:carbohydrate metabolic process"/>
    <property type="evidence" value="ECO:0007669"/>
    <property type="project" value="InterPro"/>
</dbReference>
<comment type="similarity">
    <text evidence="3">Belongs to the glycosyl hydrolase 47 family.</text>
</comment>
<dbReference type="EMBL" id="KN823099">
    <property type="protein sequence ID" value="KIO22861.1"/>
    <property type="molecule type" value="Genomic_DNA"/>
</dbReference>
<dbReference type="GO" id="GO:0004571">
    <property type="term" value="F:mannosyl-oligosaccharide 1,2-alpha-mannosidase activity"/>
    <property type="evidence" value="ECO:0007669"/>
    <property type="project" value="UniProtKB-EC"/>
</dbReference>
<organism evidence="12 13">
    <name type="scientific">Tulasnella calospora MUT 4182</name>
    <dbReference type="NCBI Taxonomy" id="1051891"/>
    <lineage>
        <taxon>Eukaryota</taxon>
        <taxon>Fungi</taxon>
        <taxon>Dikarya</taxon>
        <taxon>Basidiomycota</taxon>
        <taxon>Agaricomycotina</taxon>
        <taxon>Agaricomycetes</taxon>
        <taxon>Cantharellales</taxon>
        <taxon>Tulasnellaceae</taxon>
        <taxon>Tulasnella</taxon>
    </lineage>
</organism>
<keyword evidence="7 11" id="KW-0106">Calcium</keyword>
<feature type="binding site" evidence="11">
    <location>
        <position position="80"/>
    </location>
    <ligand>
        <name>Ca(2+)</name>
        <dbReference type="ChEBI" id="CHEBI:29108"/>
    </ligand>
</feature>
<dbReference type="PANTHER" id="PTHR11742:SF55">
    <property type="entry name" value="ENDOPLASMIC RETICULUM MANNOSYL-OLIGOSACCHARIDE 1,2-ALPHA-MANNOSIDASE"/>
    <property type="match status" value="1"/>
</dbReference>
<evidence type="ECO:0000256" key="6">
    <source>
        <dbReference type="ARBA" id="ARBA00022801"/>
    </source>
</evidence>
<dbReference type="GO" id="GO:0036503">
    <property type="term" value="P:ERAD pathway"/>
    <property type="evidence" value="ECO:0007669"/>
    <property type="project" value="UniProtKB-ARBA"/>
</dbReference>
<name>A0A0C3QC55_9AGAM</name>
<evidence type="ECO:0000256" key="7">
    <source>
        <dbReference type="ARBA" id="ARBA00022837"/>
    </source>
</evidence>
<dbReference type="InterPro" id="IPR001382">
    <property type="entry name" value="Glyco_hydro_47"/>
</dbReference>